<feature type="domain" description="DUF6760" evidence="1">
    <location>
        <begin position="1"/>
        <end position="57"/>
    </location>
</feature>
<dbReference type="AlphaFoldDB" id="A0A1H8WFT6"/>
<dbReference type="OrthoDB" id="187146at2157"/>
<accession>A0A1H8WFT6</accession>
<keyword evidence="3" id="KW-1185">Reference proteome</keyword>
<dbReference type="EMBL" id="FODV01000029">
    <property type="protein sequence ID" value="SEP26491.1"/>
    <property type="molecule type" value="Genomic_DNA"/>
</dbReference>
<name>A0A1H8WFT6_9EURY</name>
<gene>
    <name evidence="2" type="ORF">SAMN04487948_12913</name>
</gene>
<sequence>MTARYPPDRLYEEVAFVAYHFGWSREEVLNMPHWERRRWCAEISRINERMNATAIEATGETRIRSLEELR</sequence>
<evidence type="ECO:0000313" key="3">
    <source>
        <dbReference type="Proteomes" id="UP000199126"/>
    </source>
</evidence>
<organism evidence="2 3">
    <name type="scientific">Halogranum amylolyticum</name>
    <dbReference type="NCBI Taxonomy" id="660520"/>
    <lineage>
        <taxon>Archaea</taxon>
        <taxon>Methanobacteriati</taxon>
        <taxon>Methanobacteriota</taxon>
        <taxon>Stenosarchaea group</taxon>
        <taxon>Halobacteria</taxon>
        <taxon>Halobacteriales</taxon>
        <taxon>Haloferacaceae</taxon>
    </lineage>
</organism>
<dbReference type="InterPro" id="IPR046648">
    <property type="entry name" value="DUF6760"/>
</dbReference>
<dbReference type="Proteomes" id="UP000199126">
    <property type="component" value="Unassembled WGS sequence"/>
</dbReference>
<evidence type="ECO:0000259" key="1">
    <source>
        <dbReference type="Pfam" id="PF20546"/>
    </source>
</evidence>
<dbReference type="Pfam" id="PF20546">
    <property type="entry name" value="DUF6760"/>
    <property type="match status" value="1"/>
</dbReference>
<protein>
    <recommendedName>
        <fullName evidence="1">DUF6760 domain-containing protein</fullName>
    </recommendedName>
</protein>
<evidence type="ECO:0000313" key="2">
    <source>
        <dbReference type="EMBL" id="SEP26491.1"/>
    </source>
</evidence>
<dbReference type="RefSeq" id="WP_089827827.1">
    <property type="nucleotide sequence ID" value="NZ_FODV01000029.1"/>
</dbReference>
<reference evidence="3" key="1">
    <citation type="submission" date="2016-10" db="EMBL/GenBank/DDBJ databases">
        <authorList>
            <person name="Varghese N."/>
            <person name="Submissions S."/>
        </authorList>
    </citation>
    <scope>NUCLEOTIDE SEQUENCE [LARGE SCALE GENOMIC DNA]</scope>
    <source>
        <strain evidence="3">CGMCC 1.10121</strain>
    </source>
</reference>
<proteinExistence type="predicted"/>